<evidence type="ECO:0000313" key="9">
    <source>
        <dbReference type="EMBL" id="MBA9002825.1"/>
    </source>
</evidence>
<proteinExistence type="predicted"/>
<keyword evidence="10" id="KW-1185">Reference proteome</keyword>
<dbReference type="InterPro" id="IPR050428">
    <property type="entry name" value="TCS_sensor_his_kinase"/>
</dbReference>
<evidence type="ECO:0000313" key="10">
    <source>
        <dbReference type="Proteomes" id="UP000539313"/>
    </source>
</evidence>
<protein>
    <recommendedName>
        <fullName evidence="2">histidine kinase</fullName>
        <ecNumber evidence="2">2.7.13.3</ecNumber>
    </recommendedName>
</protein>
<evidence type="ECO:0000256" key="5">
    <source>
        <dbReference type="ARBA" id="ARBA00022777"/>
    </source>
</evidence>
<feature type="domain" description="Histidine kinase/HSP90-like ATPase" evidence="8">
    <location>
        <begin position="311"/>
        <end position="416"/>
    </location>
</feature>
<keyword evidence="5 9" id="KW-0418">Kinase</keyword>
<comment type="catalytic activity">
    <reaction evidence="1">
        <text>ATP + protein L-histidine = ADP + protein N-phospho-L-histidine.</text>
        <dbReference type="EC" id="2.7.13.3"/>
    </reaction>
</comment>
<keyword evidence="6" id="KW-0175">Coiled coil</keyword>
<evidence type="ECO:0000256" key="6">
    <source>
        <dbReference type="SAM" id="Coils"/>
    </source>
</evidence>
<dbReference type="PANTHER" id="PTHR45436">
    <property type="entry name" value="SENSOR HISTIDINE KINASE YKOH"/>
    <property type="match status" value="1"/>
</dbReference>
<dbReference type="RefSeq" id="WP_220500088.1">
    <property type="nucleotide sequence ID" value="NZ_JACJII010000001.1"/>
</dbReference>
<organism evidence="9 10">
    <name type="scientific">Thermomonospora cellulosilytica</name>
    <dbReference type="NCBI Taxonomy" id="1411118"/>
    <lineage>
        <taxon>Bacteria</taxon>
        <taxon>Bacillati</taxon>
        <taxon>Actinomycetota</taxon>
        <taxon>Actinomycetes</taxon>
        <taxon>Streptosporangiales</taxon>
        <taxon>Thermomonosporaceae</taxon>
        <taxon>Thermomonospora</taxon>
    </lineage>
</organism>
<feature type="coiled-coil region" evidence="6">
    <location>
        <begin position="31"/>
        <end position="58"/>
    </location>
</feature>
<accession>A0A7W3MVT7</accession>
<dbReference type="Pfam" id="PF02518">
    <property type="entry name" value="HATPase_c"/>
    <property type="match status" value="1"/>
</dbReference>
<evidence type="ECO:0000259" key="8">
    <source>
        <dbReference type="Pfam" id="PF02518"/>
    </source>
</evidence>
<dbReference type="EC" id="2.7.13.3" evidence="2"/>
<dbReference type="EMBL" id="JACJII010000001">
    <property type="protein sequence ID" value="MBA9002825.1"/>
    <property type="molecule type" value="Genomic_DNA"/>
</dbReference>
<dbReference type="AlphaFoldDB" id="A0A7W3MVT7"/>
<gene>
    <name evidence="9" type="ORF">HNR21_001707</name>
</gene>
<keyword evidence="3" id="KW-0597">Phosphoprotein</keyword>
<sequence length="558" mass="60261">MGTWALDDAASADVAAAVALMVLALALWQQRIGAQQALRRQQDQVARHQAELVRLREQAHHQVLDTDQRWQEYHHRQMQDLQQALAHLAHVRLPAALSGLPIPSALDGEAVGQPITGWLDQVVQAAVQAAENGATMRRLAAERQHGENAVAGLRGELREWIAALRQDTDRWNEHLSRFDGHFTTILGRLESLGARASGSSEPEREVLVSIGRRLHALVGRALAALTSLERQVEDPDLLYELYRIDHLVTQSRRVAARLAVLGGETARRGTEPVVLATVLRQAVAEVEHYERVRVVLPRTKLALPGYAGPDVTLLLAELVENATRFSPPQTQVLMRTAQTPEGLAIEIEDRGLSMSAERLATMNRLLAAPEKVDVRRQLKQGQIGLLVAARLARRHDIRIELRPVEDGGTQARVLVPGNLLAPPKQPTPHTPTTKAGTPGTVPNDIQAGVVAVAASAPPRISAAAMAHAPDELPTRRRNATSASPAGSHGAVGDVPLSDGRPPLPQRRSTQHREPASSEPPSTTSRPATPGLMAGFTEGVRRGAHSPAAKTPRPDAATG</sequence>
<comment type="caution">
    <text evidence="9">The sequence shown here is derived from an EMBL/GenBank/DDBJ whole genome shotgun (WGS) entry which is preliminary data.</text>
</comment>
<feature type="region of interest" description="Disordered" evidence="7">
    <location>
        <begin position="418"/>
        <end position="443"/>
    </location>
</feature>
<dbReference type="Proteomes" id="UP000539313">
    <property type="component" value="Unassembled WGS sequence"/>
</dbReference>
<dbReference type="InterPro" id="IPR036890">
    <property type="entry name" value="HATPase_C_sf"/>
</dbReference>
<dbReference type="GO" id="GO:0004673">
    <property type="term" value="F:protein histidine kinase activity"/>
    <property type="evidence" value="ECO:0007669"/>
    <property type="project" value="UniProtKB-EC"/>
</dbReference>
<reference evidence="9 10" key="1">
    <citation type="submission" date="2020-08" db="EMBL/GenBank/DDBJ databases">
        <title>Sequencing the genomes of 1000 actinobacteria strains.</title>
        <authorList>
            <person name="Klenk H.-P."/>
        </authorList>
    </citation>
    <scope>NUCLEOTIDE SEQUENCE [LARGE SCALE GENOMIC DNA]</scope>
    <source>
        <strain evidence="9 10">DSM 45823</strain>
    </source>
</reference>
<dbReference type="InterPro" id="IPR003594">
    <property type="entry name" value="HATPase_dom"/>
</dbReference>
<feature type="region of interest" description="Disordered" evidence="7">
    <location>
        <begin position="464"/>
        <end position="558"/>
    </location>
</feature>
<name>A0A7W3MVT7_9ACTN</name>
<evidence type="ECO:0000256" key="4">
    <source>
        <dbReference type="ARBA" id="ARBA00022679"/>
    </source>
</evidence>
<dbReference type="PANTHER" id="PTHR45436:SF5">
    <property type="entry name" value="SENSOR HISTIDINE KINASE TRCS"/>
    <property type="match status" value="1"/>
</dbReference>
<evidence type="ECO:0000256" key="7">
    <source>
        <dbReference type="SAM" id="MobiDB-lite"/>
    </source>
</evidence>
<evidence type="ECO:0000256" key="3">
    <source>
        <dbReference type="ARBA" id="ARBA00022553"/>
    </source>
</evidence>
<dbReference type="Gene3D" id="3.30.565.10">
    <property type="entry name" value="Histidine kinase-like ATPase, C-terminal domain"/>
    <property type="match status" value="1"/>
</dbReference>
<evidence type="ECO:0000256" key="1">
    <source>
        <dbReference type="ARBA" id="ARBA00000085"/>
    </source>
</evidence>
<dbReference type="SUPFAM" id="SSF55874">
    <property type="entry name" value="ATPase domain of HSP90 chaperone/DNA topoisomerase II/histidine kinase"/>
    <property type="match status" value="1"/>
</dbReference>
<dbReference type="GO" id="GO:0000160">
    <property type="term" value="P:phosphorelay signal transduction system"/>
    <property type="evidence" value="ECO:0007669"/>
    <property type="project" value="TreeGrafter"/>
</dbReference>
<dbReference type="GO" id="GO:0005886">
    <property type="term" value="C:plasma membrane"/>
    <property type="evidence" value="ECO:0007669"/>
    <property type="project" value="TreeGrafter"/>
</dbReference>
<keyword evidence="4" id="KW-0808">Transferase</keyword>
<evidence type="ECO:0000256" key="2">
    <source>
        <dbReference type="ARBA" id="ARBA00012438"/>
    </source>
</evidence>
<feature type="compositionally biased region" description="Low complexity" evidence="7">
    <location>
        <begin position="516"/>
        <end position="529"/>
    </location>
</feature>